<name>A0ABP7WBK7_9SPHI</name>
<dbReference type="EMBL" id="BAABCV010000001">
    <property type="protein sequence ID" value="GAA4085027.1"/>
    <property type="molecule type" value="Genomic_DNA"/>
</dbReference>
<feature type="transmembrane region" description="Helical" evidence="1">
    <location>
        <begin position="209"/>
        <end position="227"/>
    </location>
</feature>
<proteinExistence type="predicted"/>
<feature type="transmembrane region" description="Helical" evidence="1">
    <location>
        <begin position="267"/>
        <end position="288"/>
    </location>
</feature>
<keyword evidence="3" id="KW-1185">Reference proteome</keyword>
<keyword evidence="1" id="KW-0812">Transmembrane</keyword>
<accession>A0ABP7WBK7</accession>
<feature type="transmembrane region" description="Helical" evidence="1">
    <location>
        <begin position="300"/>
        <end position="322"/>
    </location>
</feature>
<feature type="transmembrane region" description="Helical" evidence="1">
    <location>
        <begin position="119"/>
        <end position="152"/>
    </location>
</feature>
<evidence type="ECO:0000313" key="2">
    <source>
        <dbReference type="EMBL" id="GAA4085027.1"/>
    </source>
</evidence>
<keyword evidence="1" id="KW-0472">Membrane</keyword>
<gene>
    <name evidence="2" type="ORF">GCM10022392_02240</name>
</gene>
<feature type="transmembrane region" description="Helical" evidence="1">
    <location>
        <begin position="167"/>
        <end position="197"/>
    </location>
</feature>
<evidence type="ECO:0000256" key="1">
    <source>
        <dbReference type="SAM" id="Phobius"/>
    </source>
</evidence>
<dbReference type="Proteomes" id="UP001500841">
    <property type="component" value="Unassembled WGS sequence"/>
</dbReference>
<protein>
    <recommendedName>
        <fullName evidence="4">Glycosyltransferase RgtA/B/C/D-like domain-containing protein</fullName>
    </recommendedName>
</protein>
<reference evidence="3" key="1">
    <citation type="journal article" date="2019" name="Int. J. Syst. Evol. Microbiol.">
        <title>The Global Catalogue of Microorganisms (GCM) 10K type strain sequencing project: providing services to taxonomists for standard genome sequencing and annotation.</title>
        <authorList>
            <consortium name="The Broad Institute Genomics Platform"/>
            <consortium name="The Broad Institute Genome Sequencing Center for Infectious Disease"/>
            <person name="Wu L."/>
            <person name="Ma J."/>
        </authorList>
    </citation>
    <scope>NUCLEOTIDE SEQUENCE [LARGE SCALE GENOMIC DNA]</scope>
    <source>
        <strain evidence="3">JCM 17085</strain>
    </source>
</reference>
<organism evidence="2 3">
    <name type="scientific">Mucilaginibacter panaciglaebae</name>
    <dbReference type="NCBI Taxonomy" id="502331"/>
    <lineage>
        <taxon>Bacteria</taxon>
        <taxon>Pseudomonadati</taxon>
        <taxon>Bacteroidota</taxon>
        <taxon>Sphingobacteriia</taxon>
        <taxon>Sphingobacteriales</taxon>
        <taxon>Sphingobacteriaceae</taxon>
        <taxon>Mucilaginibacter</taxon>
    </lineage>
</organism>
<evidence type="ECO:0000313" key="3">
    <source>
        <dbReference type="Proteomes" id="UP001500841"/>
    </source>
</evidence>
<dbReference type="RefSeq" id="WP_345100502.1">
    <property type="nucleotide sequence ID" value="NZ_BAABCV010000001.1"/>
</dbReference>
<feature type="transmembrane region" description="Helical" evidence="1">
    <location>
        <begin position="62"/>
        <end position="79"/>
    </location>
</feature>
<feature type="transmembrane region" description="Helical" evidence="1">
    <location>
        <begin position="85"/>
        <end position="107"/>
    </location>
</feature>
<keyword evidence="1" id="KW-1133">Transmembrane helix</keyword>
<sequence>MQASRYLKHLDTVIAAAIGFYAIRLFTSYSGVGISPDSIMYASTATNIQAHWSLMTFNGTPLVFFPVFYPAFLALIQFICRVDPFTAGGIINACLFALVILITGWMLAKFITRSRIYKWLILVAIILSPALLQIYSFLWSETLFILLVMLFILNYHHYLQKQTTGRLLIIALVAALACVTRYAGITLIGTGGLMLLLDNKLTTPKKIRHICLFGLLSISLLLVNLVFNRLDAGLSTGTREPSITPLGENMYYAGTVLSDWGALGNFAYHYAIAITAIVLLSLTGILICKAIKGKINSYENIIIAYTIVYGLFIILIATFSRFEQLNSRLLSPMFIPLLISCTSWVPDVLQKVKGKSKYVLSGVAIVAMLAFEYFTLQVDLDRYDSELDYGIPGYSDDSWNTSDFIKYLRVHKHIFKEGVPIYSNANDAVYFFTGMSAKLVPHHFFKKPIEDFFKEKHYYYIWFKVFDNGKELLNIDDIQREEQLTLLCKFPDGAVYEYSGKKINQ</sequence>
<evidence type="ECO:0008006" key="4">
    <source>
        <dbReference type="Google" id="ProtNLM"/>
    </source>
</evidence>
<comment type="caution">
    <text evidence="2">The sequence shown here is derived from an EMBL/GenBank/DDBJ whole genome shotgun (WGS) entry which is preliminary data.</text>
</comment>